<name>A0A0E9QTQ4_ANGAN</name>
<reference evidence="1" key="1">
    <citation type="submission" date="2014-11" db="EMBL/GenBank/DDBJ databases">
        <authorList>
            <person name="Amaro Gonzalez C."/>
        </authorList>
    </citation>
    <scope>NUCLEOTIDE SEQUENCE</scope>
</reference>
<reference evidence="1" key="2">
    <citation type="journal article" date="2015" name="Fish Shellfish Immunol.">
        <title>Early steps in the European eel (Anguilla anguilla)-Vibrio vulnificus interaction in the gills: Role of the RtxA13 toxin.</title>
        <authorList>
            <person name="Callol A."/>
            <person name="Pajuelo D."/>
            <person name="Ebbesson L."/>
            <person name="Teles M."/>
            <person name="MacKenzie S."/>
            <person name="Amaro C."/>
        </authorList>
    </citation>
    <scope>NUCLEOTIDE SEQUENCE</scope>
</reference>
<dbReference type="AlphaFoldDB" id="A0A0E9QTQ4"/>
<evidence type="ECO:0000313" key="1">
    <source>
        <dbReference type="EMBL" id="JAH19802.1"/>
    </source>
</evidence>
<accession>A0A0E9QTQ4</accession>
<organism evidence="1">
    <name type="scientific">Anguilla anguilla</name>
    <name type="common">European freshwater eel</name>
    <name type="synonym">Muraena anguilla</name>
    <dbReference type="NCBI Taxonomy" id="7936"/>
    <lineage>
        <taxon>Eukaryota</taxon>
        <taxon>Metazoa</taxon>
        <taxon>Chordata</taxon>
        <taxon>Craniata</taxon>
        <taxon>Vertebrata</taxon>
        <taxon>Euteleostomi</taxon>
        <taxon>Actinopterygii</taxon>
        <taxon>Neopterygii</taxon>
        <taxon>Teleostei</taxon>
        <taxon>Anguilliformes</taxon>
        <taxon>Anguillidae</taxon>
        <taxon>Anguilla</taxon>
    </lineage>
</organism>
<proteinExistence type="predicted"/>
<sequence>MHVNNRTVRLQSEFNKKMRSMEFCGCHCDLKVKLIALPWFQDHP</sequence>
<protein>
    <submittedName>
        <fullName evidence="1">Uncharacterized protein</fullName>
    </submittedName>
</protein>
<dbReference type="EMBL" id="GBXM01088775">
    <property type="protein sequence ID" value="JAH19802.1"/>
    <property type="molecule type" value="Transcribed_RNA"/>
</dbReference>